<comment type="caution">
    <text evidence="7">The sequence shown here is derived from an EMBL/GenBank/DDBJ whole genome shotgun (WGS) entry which is preliminary data.</text>
</comment>
<feature type="transmembrane region" description="Helical" evidence="6">
    <location>
        <begin position="26"/>
        <end position="47"/>
    </location>
</feature>
<feature type="transmembrane region" description="Helical" evidence="6">
    <location>
        <begin position="209"/>
        <end position="229"/>
    </location>
</feature>
<feature type="transmembrane region" description="Helical" evidence="6">
    <location>
        <begin position="431"/>
        <end position="452"/>
    </location>
</feature>
<dbReference type="PANTHER" id="PTHR30250">
    <property type="entry name" value="PST FAMILY PREDICTED COLANIC ACID TRANSPORTER"/>
    <property type="match status" value="1"/>
</dbReference>
<evidence type="ECO:0000256" key="5">
    <source>
        <dbReference type="ARBA" id="ARBA00023136"/>
    </source>
</evidence>
<keyword evidence="3 6" id="KW-0812">Transmembrane</keyword>
<dbReference type="AlphaFoldDB" id="A0A177N9Y4"/>
<feature type="transmembrane region" description="Helical" evidence="6">
    <location>
        <begin position="324"/>
        <end position="342"/>
    </location>
</feature>
<gene>
    <name evidence="7" type="ORF">A1359_10740</name>
</gene>
<keyword evidence="5 6" id="KW-0472">Membrane</keyword>
<evidence type="ECO:0000256" key="1">
    <source>
        <dbReference type="ARBA" id="ARBA00004651"/>
    </source>
</evidence>
<feature type="transmembrane region" description="Helical" evidence="6">
    <location>
        <begin position="144"/>
        <end position="164"/>
    </location>
</feature>
<dbReference type="STRING" id="980561.A1359_10740"/>
<keyword evidence="8" id="KW-1185">Reference proteome</keyword>
<name>A0A177N9Y4_9GAMM</name>
<evidence type="ECO:0000256" key="2">
    <source>
        <dbReference type="ARBA" id="ARBA00022475"/>
    </source>
</evidence>
<organism evidence="7 8">
    <name type="scientific">Methylomonas lenta</name>
    <dbReference type="NCBI Taxonomy" id="980561"/>
    <lineage>
        <taxon>Bacteria</taxon>
        <taxon>Pseudomonadati</taxon>
        <taxon>Pseudomonadota</taxon>
        <taxon>Gammaproteobacteria</taxon>
        <taxon>Methylococcales</taxon>
        <taxon>Methylococcaceae</taxon>
        <taxon>Methylomonas</taxon>
    </lineage>
</organism>
<keyword evidence="4 6" id="KW-1133">Transmembrane helix</keyword>
<keyword evidence="2" id="KW-1003">Cell membrane</keyword>
<dbReference type="GO" id="GO:0005886">
    <property type="term" value="C:plasma membrane"/>
    <property type="evidence" value="ECO:0007669"/>
    <property type="project" value="UniProtKB-SubCell"/>
</dbReference>
<evidence type="ECO:0000256" key="3">
    <source>
        <dbReference type="ARBA" id="ARBA00022692"/>
    </source>
</evidence>
<dbReference type="InterPro" id="IPR050833">
    <property type="entry name" value="Poly_Biosynth_Transport"/>
</dbReference>
<dbReference type="Pfam" id="PF13440">
    <property type="entry name" value="Polysacc_synt_3"/>
    <property type="match status" value="1"/>
</dbReference>
<feature type="transmembrane region" description="Helical" evidence="6">
    <location>
        <begin position="406"/>
        <end position="425"/>
    </location>
</feature>
<evidence type="ECO:0000313" key="7">
    <source>
        <dbReference type="EMBL" id="OAI14293.1"/>
    </source>
</evidence>
<evidence type="ECO:0000256" key="4">
    <source>
        <dbReference type="ARBA" id="ARBA00022989"/>
    </source>
</evidence>
<dbReference type="PANTHER" id="PTHR30250:SF11">
    <property type="entry name" value="O-ANTIGEN TRANSPORTER-RELATED"/>
    <property type="match status" value="1"/>
</dbReference>
<comment type="subcellular location">
    <subcellularLocation>
        <location evidence="1">Cell membrane</location>
        <topology evidence="1">Multi-pass membrane protein</topology>
    </subcellularLocation>
</comment>
<dbReference type="CDD" id="cd13128">
    <property type="entry name" value="MATE_Wzx_like"/>
    <property type="match status" value="1"/>
</dbReference>
<evidence type="ECO:0000256" key="6">
    <source>
        <dbReference type="SAM" id="Phobius"/>
    </source>
</evidence>
<feature type="transmembrane region" description="Helical" evidence="6">
    <location>
        <begin position="68"/>
        <end position="92"/>
    </location>
</feature>
<evidence type="ECO:0000313" key="8">
    <source>
        <dbReference type="Proteomes" id="UP000078476"/>
    </source>
</evidence>
<dbReference type="Proteomes" id="UP000078476">
    <property type="component" value="Unassembled WGS sequence"/>
</dbReference>
<dbReference type="EMBL" id="LUUI01000111">
    <property type="protein sequence ID" value="OAI14293.1"/>
    <property type="molecule type" value="Genomic_DNA"/>
</dbReference>
<feature type="transmembrane region" description="Helical" evidence="6">
    <location>
        <begin position="290"/>
        <end position="312"/>
    </location>
</feature>
<protein>
    <recommendedName>
        <fullName evidence="9">Polysaccharide biosynthesis protein</fullName>
    </recommendedName>
</protein>
<feature type="transmembrane region" description="Helical" evidence="6">
    <location>
        <begin position="112"/>
        <end position="132"/>
    </location>
</feature>
<evidence type="ECO:0008006" key="9">
    <source>
        <dbReference type="Google" id="ProtNLM"/>
    </source>
</evidence>
<sequence length="466" mass="51951">MGSFVPLLSSLITIPLYIGLIGEARYGILAIVWLLLGYFGLFDLGLGRATAQKIAASRDASDKERADIFWTAFLLNLALGVLGGLLVWPISYYFFDAFFKVDEGLRLEIYNAIPWLVLALPIAILSGTLTGALQGRERFFELNLVSAIGTLIFQLMPLIVANYISVDLGYLLPSVLFARFLTVIALFQRCTRHIVLGYPVLFDYTKAMLLLRFGGWVTVTSIVGPLMVILDRIIIGSTLGAKAVTYYTVPFQLAERTALIPSALTSVLFPRFSVVNSTEDNILANQAMNILIVVMTPIIALCILFIKPFLIWWVGEEFADDSALVGQVLLFGFWVNGFARVPYAQLQARGKPGLVAKCHLFEVIPYFILLYFGLNNFGLMGAAIAFTFRVLIDFILLSSLAGSFSVLLRMLFIPLIFLVVGMYISHQISDINLFIVGYIIVYFLLFLAWVWWKAPQSIKNKLVNII</sequence>
<accession>A0A177N9Y4</accession>
<proteinExistence type="predicted"/>
<reference evidence="7 8" key="1">
    <citation type="submission" date="2016-03" db="EMBL/GenBank/DDBJ databases">
        <authorList>
            <person name="Ploux O."/>
        </authorList>
    </citation>
    <scope>NUCLEOTIDE SEQUENCE [LARGE SCALE GENOMIC DNA]</scope>
    <source>
        <strain evidence="7 8">R-45370</strain>
    </source>
</reference>